<keyword evidence="4" id="KW-1185">Reference proteome</keyword>
<evidence type="ECO:0000256" key="2">
    <source>
        <dbReference type="SAM" id="Phobius"/>
    </source>
</evidence>
<organism evidence="3 4">
    <name type="scientific">Nonomuraea cavernae</name>
    <dbReference type="NCBI Taxonomy" id="2045107"/>
    <lineage>
        <taxon>Bacteria</taxon>
        <taxon>Bacillati</taxon>
        <taxon>Actinomycetota</taxon>
        <taxon>Actinomycetes</taxon>
        <taxon>Streptosporangiales</taxon>
        <taxon>Streptosporangiaceae</taxon>
        <taxon>Nonomuraea</taxon>
    </lineage>
</organism>
<proteinExistence type="predicted"/>
<reference evidence="3" key="1">
    <citation type="journal article" date="2014" name="Int. J. Syst. Evol. Microbiol.">
        <title>Complete genome sequence of Corynebacterium casei LMG S-19264T (=DSM 44701T), isolated from a smear-ripened cheese.</title>
        <authorList>
            <consortium name="US DOE Joint Genome Institute (JGI-PGF)"/>
            <person name="Walter F."/>
            <person name="Albersmeier A."/>
            <person name="Kalinowski J."/>
            <person name="Ruckert C."/>
        </authorList>
    </citation>
    <scope>NUCLEOTIDE SEQUENCE</scope>
    <source>
        <strain evidence="3">CGMCC 4.7368</strain>
    </source>
</reference>
<keyword evidence="2" id="KW-0812">Transmembrane</keyword>
<dbReference type="RefSeq" id="WP_189126149.1">
    <property type="nucleotide sequence ID" value="NZ_BMNH01000014.1"/>
</dbReference>
<reference evidence="3" key="2">
    <citation type="submission" date="2020-09" db="EMBL/GenBank/DDBJ databases">
        <authorList>
            <person name="Sun Q."/>
            <person name="Zhou Y."/>
        </authorList>
    </citation>
    <scope>NUCLEOTIDE SEQUENCE</scope>
    <source>
        <strain evidence="3">CGMCC 4.7368</strain>
    </source>
</reference>
<feature type="compositionally biased region" description="Basic and acidic residues" evidence="1">
    <location>
        <begin position="125"/>
        <end position="136"/>
    </location>
</feature>
<comment type="caution">
    <text evidence="3">The sequence shown here is derived from an EMBL/GenBank/DDBJ whole genome shotgun (WGS) entry which is preliminary data.</text>
</comment>
<dbReference type="EMBL" id="BMNH01000014">
    <property type="protein sequence ID" value="GGO73853.1"/>
    <property type="molecule type" value="Genomic_DNA"/>
</dbReference>
<name>A0A917Z3B1_9ACTN</name>
<dbReference type="Proteomes" id="UP000646523">
    <property type="component" value="Unassembled WGS sequence"/>
</dbReference>
<evidence type="ECO:0000256" key="1">
    <source>
        <dbReference type="SAM" id="MobiDB-lite"/>
    </source>
</evidence>
<dbReference type="AlphaFoldDB" id="A0A917Z3B1"/>
<evidence type="ECO:0000313" key="4">
    <source>
        <dbReference type="Proteomes" id="UP000646523"/>
    </source>
</evidence>
<evidence type="ECO:0000313" key="3">
    <source>
        <dbReference type="EMBL" id="GGO73853.1"/>
    </source>
</evidence>
<accession>A0A917Z3B1</accession>
<feature type="region of interest" description="Disordered" evidence="1">
    <location>
        <begin position="125"/>
        <end position="148"/>
    </location>
</feature>
<feature type="region of interest" description="Disordered" evidence="1">
    <location>
        <begin position="174"/>
        <end position="204"/>
    </location>
</feature>
<keyword evidence="2" id="KW-0472">Membrane</keyword>
<feature type="transmembrane region" description="Helical" evidence="2">
    <location>
        <begin position="6"/>
        <end position="27"/>
    </location>
</feature>
<sequence>MPAYSLGLASLGLAWLVLGPLSLWILVRGRHAARLGALLTVAALEAATIAVNTPSPLEVVAHDMPHVPERVVCAERRPVPETARLNGRHDGLTLSWAAAPGECATARVVVRPEGRKLRVWVREGPEEGERRREHNIGRGTPLPADRPRTLPVRVERGAATLLVPLDDRGRYVPVDGRTGRRIPGVAARHETSSAAVRQGPGPGR</sequence>
<protein>
    <submittedName>
        <fullName evidence="3">Uncharacterized protein</fullName>
    </submittedName>
</protein>
<gene>
    <name evidence="3" type="ORF">GCM10012289_45150</name>
</gene>
<keyword evidence="2" id="KW-1133">Transmembrane helix</keyword>